<keyword evidence="4" id="KW-1185">Reference proteome</keyword>
<feature type="chain" id="PRO_5034227364" evidence="2">
    <location>
        <begin position="24"/>
        <end position="149"/>
    </location>
</feature>
<dbReference type="Proteomes" id="UP000694844">
    <property type="component" value="Chromosome 9"/>
</dbReference>
<dbReference type="PRINTS" id="PR00759">
    <property type="entry name" value="BASICPTASE"/>
</dbReference>
<dbReference type="InterPro" id="IPR036880">
    <property type="entry name" value="Kunitz_BPTI_sf"/>
</dbReference>
<dbReference type="OrthoDB" id="4473401at2759"/>
<dbReference type="PROSITE" id="PS50279">
    <property type="entry name" value="BPTI_KUNITZ_2"/>
    <property type="match status" value="1"/>
</dbReference>
<keyword evidence="5" id="KW-0722">Serine protease inhibitor</keyword>
<dbReference type="FunFam" id="4.10.410.10:FF:000020">
    <property type="entry name" value="Collagen, type VI, alpha 3"/>
    <property type="match status" value="1"/>
</dbReference>
<keyword evidence="1" id="KW-1015">Disulfide bond</keyword>
<dbReference type="KEGG" id="cvn:111116149"/>
<dbReference type="PANTHER" id="PTHR46751:SF1">
    <property type="entry name" value="WAP FOUR-DISULFIDE CORE DOMAIN PROTEIN 6A"/>
    <property type="match status" value="1"/>
</dbReference>
<dbReference type="AlphaFoldDB" id="A0A8B8C580"/>
<keyword evidence="2" id="KW-0732">Signal</keyword>
<dbReference type="InterPro" id="IPR002223">
    <property type="entry name" value="Kunitz_BPTI"/>
</dbReference>
<feature type="domain" description="BPTI/Kunitz inhibitor" evidence="3">
    <location>
        <begin position="37"/>
        <end position="87"/>
    </location>
</feature>
<dbReference type="CDD" id="cd00109">
    <property type="entry name" value="Kunitz-type"/>
    <property type="match status" value="1"/>
</dbReference>
<gene>
    <name evidence="5" type="primary">LOC111116149</name>
</gene>
<dbReference type="InterPro" id="IPR051388">
    <property type="entry name" value="Serpin_venom_toxin"/>
</dbReference>
<evidence type="ECO:0000259" key="3">
    <source>
        <dbReference type="PROSITE" id="PS50279"/>
    </source>
</evidence>
<dbReference type="GeneID" id="111116149"/>
<dbReference type="RefSeq" id="XP_022310857.1">
    <property type="nucleotide sequence ID" value="XM_022455149.1"/>
</dbReference>
<dbReference type="PANTHER" id="PTHR46751">
    <property type="entry name" value="EPPIN"/>
    <property type="match status" value="1"/>
</dbReference>
<protein>
    <submittedName>
        <fullName evidence="5">Kunitz-type serine protease inhibitor A-like</fullName>
    </submittedName>
</protein>
<evidence type="ECO:0000256" key="1">
    <source>
        <dbReference type="ARBA" id="ARBA00023157"/>
    </source>
</evidence>
<organism evidence="4 5">
    <name type="scientific">Crassostrea virginica</name>
    <name type="common">Eastern oyster</name>
    <dbReference type="NCBI Taxonomy" id="6565"/>
    <lineage>
        <taxon>Eukaryota</taxon>
        <taxon>Metazoa</taxon>
        <taxon>Spiralia</taxon>
        <taxon>Lophotrochozoa</taxon>
        <taxon>Mollusca</taxon>
        <taxon>Bivalvia</taxon>
        <taxon>Autobranchia</taxon>
        <taxon>Pteriomorphia</taxon>
        <taxon>Ostreida</taxon>
        <taxon>Ostreoidea</taxon>
        <taxon>Ostreidae</taxon>
        <taxon>Crassostrea</taxon>
    </lineage>
</organism>
<accession>A0A8B8C580</accession>
<proteinExistence type="predicted"/>
<evidence type="ECO:0000256" key="2">
    <source>
        <dbReference type="SAM" id="SignalP"/>
    </source>
</evidence>
<keyword evidence="5" id="KW-0646">Protease inhibitor</keyword>
<evidence type="ECO:0000313" key="4">
    <source>
        <dbReference type="Proteomes" id="UP000694844"/>
    </source>
</evidence>
<dbReference type="GO" id="GO:0005615">
    <property type="term" value="C:extracellular space"/>
    <property type="evidence" value="ECO:0007669"/>
    <property type="project" value="TreeGrafter"/>
</dbReference>
<evidence type="ECO:0000313" key="5">
    <source>
        <dbReference type="RefSeq" id="XP_022310857.1"/>
    </source>
</evidence>
<dbReference type="SUPFAM" id="SSF57362">
    <property type="entry name" value="BPTI-like"/>
    <property type="match status" value="1"/>
</dbReference>
<dbReference type="GO" id="GO:0004867">
    <property type="term" value="F:serine-type endopeptidase inhibitor activity"/>
    <property type="evidence" value="ECO:0007669"/>
    <property type="project" value="UniProtKB-KW"/>
</dbReference>
<reference evidence="5" key="1">
    <citation type="submission" date="2025-08" db="UniProtKB">
        <authorList>
            <consortium name="RefSeq"/>
        </authorList>
    </citation>
    <scope>IDENTIFICATION</scope>
    <source>
        <tissue evidence="5">Whole sample</tissue>
    </source>
</reference>
<dbReference type="SMART" id="SM00131">
    <property type="entry name" value="KU"/>
    <property type="match status" value="1"/>
</dbReference>
<feature type="signal peptide" evidence="2">
    <location>
        <begin position="1"/>
        <end position="23"/>
    </location>
</feature>
<name>A0A8B8C580_CRAVI</name>
<dbReference type="Pfam" id="PF00014">
    <property type="entry name" value="Kunitz_BPTI"/>
    <property type="match status" value="1"/>
</dbReference>
<dbReference type="Gene3D" id="4.10.410.10">
    <property type="entry name" value="Pancreatic trypsin inhibitor Kunitz domain"/>
    <property type="match status" value="1"/>
</dbReference>
<sequence length="149" mass="16346">MMKTGTVGLFLALAVICVSGSYGYGPNAPGLYQLTPCHLPPDAGNCGKVRSRWYYDTSLRSCRPFNYGCCGGNANNFKTKRLCEDICSEDVFCPAWDCEIQGCTIQTCPNFPKATCFAPCPCSSVWIYNGKDVTDKCYNLEAPTTPKYP</sequence>